<keyword evidence="4 10" id="KW-0479">Metal-binding</keyword>
<dbReference type="OMA" id="NCFGESD"/>
<keyword evidence="5 9" id="KW-0547">Nucleotide-binding</keyword>
<feature type="region of interest" description="Disordered" evidence="11">
    <location>
        <begin position="353"/>
        <end position="376"/>
    </location>
</feature>
<protein>
    <submittedName>
        <fullName evidence="12">Guanine nucleotide-binding protein G(F) subunit alpha</fullName>
    </submittedName>
</protein>
<dbReference type="InterPro" id="IPR001019">
    <property type="entry name" value="Gprotein_alpha_su"/>
</dbReference>
<evidence type="ECO:0000256" key="6">
    <source>
        <dbReference type="ARBA" id="ARBA00022842"/>
    </source>
</evidence>
<sequence>MGMPTTKSIKQKFFGWSKSQTQSQSQTQNGRKISQQVEKILKEHNENYNKIIKILLLGSGETGKTTIIKQMKILHVQGFNDDERLACREIIKDNLFECISTLVTQMATLQISLGNKSNLSSWTFIRNMTIAKNKDFTPEYFGHVKRLWEDAGVQKCFNRAAEYLLPDCAKFFLDRVLEIASPSFFPSDQFLLHSRRTTIGIQKIEFEVPIPKKFGGGGPQKFWMFDVGGQKGERRKWIQVFDGIQTVLFMVACNTFDQVLVADEERPINRLQESLNLFQDVWISRFLRYAGFIVFLNKQDLLKDKINAGNNIGQYFPQYYTYSVDPEDGDNNDTYIRTRCFIRDLFHLATDVTPPPTPRKTTTPTVGFQEDHKYKKPPRDHRELFFHFTTATDTNNIKLVFVDVHSMILNQNLREIGFA</sequence>
<feature type="binding site" evidence="10">
    <location>
        <position position="65"/>
    </location>
    <ligand>
        <name>Mg(2+)</name>
        <dbReference type="ChEBI" id="CHEBI:18420"/>
    </ligand>
</feature>
<dbReference type="CDD" id="cd00066">
    <property type="entry name" value="G-alpha"/>
    <property type="match status" value="1"/>
</dbReference>
<dbReference type="FunFam" id="1.10.400.10:FF:000010">
    <property type="entry name" value="Guanine nucleotide-binding protein alpha-13 subunit"/>
    <property type="match status" value="1"/>
</dbReference>
<comment type="function">
    <text evidence="1">Guanine nucleotide-binding proteins (G proteins) are involved as modulators or transducers in various transmembrane signaling systems.</text>
</comment>
<organism evidence="12 13">
    <name type="scientific">Folsomia candida</name>
    <name type="common">Springtail</name>
    <dbReference type="NCBI Taxonomy" id="158441"/>
    <lineage>
        <taxon>Eukaryota</taxon>
        <taxon>Metazoa</taxon>
        <taxon>Ecdysozoa</taxon>
        <taxon>Arthropoda</taxon>
        <taxon>Hexapoda</taxon>
        <taxon>Collembola</taxon>
        <taxon>Entomobryomorpha</taxon>
        <taxon>Isotomoidea</taxon>
        <taxon>Isotomidae</taxon>
        <taxon>Proisotominae</taxon>
        <taxon>Folsomia</taxon>
    </lineage>
</organism>
<dbReference type="Gene3D" id="1.10.400.10">
    <property type="entry name" value="GI Alpha 1, domain 2-like"/>
    <property type="match status" value="1"/>
</dbReference>
<dbReference type="SUPFAM" id="SSF52540">
    <property type="entry name" value="P-loop containing nucleoside triphosphate hydrolases"/>
    <property type="match status" value="1"/>
</dbReference>
<keyword evidence="7 9" id="KW-0342">GTP-binding</keyword>
<feature type="binding site" evidence="9">
    <location>
        <begin position="61"/>
        <end position="66"/>
    </location>
    <ligand>
        <name>GTP</name>
        <dbReference type="ChEBI" id="CHEBI:37565"/>
    </ligand>
</feature>
<evidence type="ECO:0000256" key="2">
    <source>
        <dbReference type="ARBA" id="ARBA00005804"/>
    </source>
</evidence>
<dbReference type="EMBL" id="LNIX01000021">
    <property type="protein sequence ID" value="OXA43548.1"/>
    <property type="molecule type" value="Genomic_DNA"/>
</dbReference>
<evidence type="ECO:0000256" key="1">
    <source>
        <dbReference type="ARBA" id="ARBA00003069"/>
    </source>
</evidence>
<dbReference type="GO" id="GO:0005737">
    <property type="term" value="C:cytoplasm"/>
    <property type="evidence" value="ECO:0007669"/>
    <property type="project" value="TreeGrafter"/>
</dbReference>
<dbReference type="Proteomes" id="UP000198287">
    <property type="component" value="Unassembled WGS sequence"/>
</dbReference>
<feature type="binding site" evidence="9">
    <location>
        <begin position="192"/>
        <end position="198"/>
    </location>
    <ligand>
        <name>GTP</name>
        <dbReference type="ChEBI" id="CHEBI:37565"/>
    </ligand>
</feature>
<dbReference type="InterPro" id="IPR011025">
    <property type="entry name" value="GproteinA_insert"/>
</dbReference>
<evidence type="ECO:0000256" key="5">
    <source>
        <dbReference type="ARBA" id="ARBA00022741"/>
    </source>
</evidence>
<dbReference type="Pfam" id="PF00503">
    <property type="entry name" value="G-alpha"/>
    <property type="match status" value="1"/>
</dbReference>
<keyword evidence="6 10" id="KW-0460">Magnesium</keyword>
<dbReference type="GO" id="GO:0001664">
    <property type="term" value="F:G protein-coupled receptor binding"/>
    <property type="evidence" value="ECO:0007669"/>
    <property type="project" value="TreeGrafter"/>
</dbReference>
<dbReference type="InterPro" id="IPR027417">
    <property type="entry name" value="P-loop_NTPase"/>
</dbReference>
<dbReference type="OrthoDB" id="5817230at2759"/>
<keyword evidence="8" id="KW-0807">Transducer</keyword>
<dbReference type="Gene3D" id="3.40.50.300">
    <property type="entry name" value="P-loop containing nucleotide triphosphate hydrolases"/>
    <property type="match status" value="1"/>
</dbReference>
<dbReference type="SUPFAM" id="SSF47895">
    <property type="entry name" value="Transducin (alpha subunit), insertion domain"/>
    <property type="match status" value="1"/>
</dbReference>
<dbReference type="PANTHER" id="PTHR10218:SF367">
    <property type="entry name" value="GUANINE NUCLEOTIDE-BINDING PROTEIN G(F) SUBUNIT ALPHA"/>
    <property type="match status" value="1"/>
</dbReference>
<dbReference type="PANTHER" id="PTHR10218">
    <property type="entry name" value="GTP-BINDING PROTEIN ALPHA SUBUNIT"/>
    <property type="match status" value="1"/>
</dbReference>
<dbReference type="SMART" id="SM00275">
    <property type="entry name" value="G_alpha"/>
    <property type="match status" value="1"/>
</dbReference>
<dbReference type="GO" id="GO:0007606">
    <property type="term" value="P:sensory perception of chemical stimulus"/>
    <property type="evidence" value="ECO:0007669"/>
    <property type="project" value="TreeGrafter"/>
</dbReference>
<accession>A0A226DF04</accession>
<evidence type="ECO:0000256" key="10">
    <source>
        <dbReference type="PIRSR" id="PIRSR601019-2"/>
    </source>
</evidence>
<dbReference type="PROSITE" id="PS51882">
    <property type="entry name" value="G_ALPHA"/>
    <property type="match status" value="1"/>
</dbReference>
<dbReference type="GO" id="GO:0007191">
    <property type="term" value="P:adenylate cyclase-activating dopamine receptor signaling pathway"/>
    <property type="evidence" value="ECO:0007669"/>
    <property type="project" value="TreeGrafter"/>
</dbReference>
<dbReference type="GO" id="GO:0005525">
    <property type="term" value="F:GTP binding"/>
    <property type="evidence" value="ECO:0007669"/>
    <property type="project" value="UniProtKB-KW"/>
</dbReference>
<feature type="binding site" evidence="9">
    <location>
        <begin position="226"/>
        <end position="230"/>
    </location>
    <ligand>
        <name>GTP</name>
        <dbReference type="ChEBI" id="CHEBI:37565"/>
    </ligand>
</feature>
<evidence type="ECO:0000313" key="12">
    <source>
        <dbReference type="EMBL" id="OXA43548.1"/>
    </source>
</evidence>
<dbReference type="GO" id="GO:0031683">
    <property type="term" value="F:G-protein beta/gamma-subunit complex binding"/>
    <property type="evidence" value="ECO:0007669"/>
    <property type="project" value="InterPro"/>
</dbReference>
<evidence type="ECO:0000313" key="13">
    <source>
        <dbReference type="Proteomes" id="UP000198287"/>
    </source>
</evidence>
<proteinExistence type="inferred from homology"/>
<dbReference type="GO" id="GO:0003924">
    <property type="term" value="F:GTPase activity"/>
    <property type="evidence" value="ECO:0007669"/>
    <property type="project" value="InterPro"/>
</dbReference>
<dbReference type="STRING" id="158441.A0A226DF04"/>
<dbReference type="GO" id="GO:0005834">
    <property type="term" value="C:heterotrimeric G-protein complex"/>
    <property type="evidence" value="ECO:0007669"/>
    <property type="project" value="TreeGrafter"/>
</dbReference>
<evidence type="ECO:0000256" key="7">
    <source>
        <dbReference type="ARBA" id="ARBA00023134"/>
    </source>
</evidence>
<name>A0A226DF04_FOLCA</name>
<comment type="similarity">
    <text evidence="2">Belongs to the G-alpha family.</text>
</comment>
<dbReference type="AlphaFoldDB" id="A0A226DF04"/>
<comment type="caution">
    <text evidence="12">The sequence shown here is derived from an EMBL/GenBank/DDBJ whole genome shotgun (WGS) entry which is preliminary data.</text>
</comment>
<reference evidence="12 13" key="1">
    <citation type="submission" date="2015-12" db="EMBL/GenBank/DDBJ databases">
        <title>The genome of Folsomia candida.</title>
        <authorList>
            <person name="Faddeeva A."/>
            <person name="Derks M.F."/>
            <person name="Anvar Y."/>
            <person name="Smit S."/>
            <person name="Van Straalen N."/>
            <person name="Roelofs D."/>
        </authorList>
    </citation>
    <scope>NUCLEOTIDE SEQUENCE [LARGE SCALE GENOMIC DNA]</scope>
    <source>
        <strain evidence="12 13">VU population</strain>
        <tissue evidence="12">Whole body</tissue>
    </source>
</reference>
<comment type="subunit">
    <text evidence="3">G proteins are composed of 3 units; alpha, beta and gamma. The alpha chain contains the guanine nucleotide binding site.</text>
</comment>
<dbReference type="PRINTS" id="PR00318">
    <property type="entry name" value="GPROTEINA"/>
</dbReference>
<feature type="binding site" evidence="9">
    <location>
        <begin position="297"/>
        <end position="300"/>
    </location>
    <ligand>
        <name>GTP</name>
        <dbReference type="ChEBI" id="CHEBI:37565"/>
    </ligand>
</feature>
<evidence type="ECO:0000256" key="8">
    <source>
        <dbReference type="ARBA" id="ARBA00023224"/>
    </source>
</evidence>
<feature type="binding site" evidence="10">
    <location>
        <position position="198"/>
    </location>
    <ligand>
        <name>Mg(2+)</name>
        <dbReference type="ChEBI" id="CHEBI:18420"/>
    </ligand>
</feature>
<keyword evidence="13" id="KW-1185">Reference proteome</keyword>
<evidence type="ECO:0000256" key="3">
    <source>
        <dbReference type="ARBA" id="ARBA00011356"/>
    </source>
</evidence>
<evidence type="ECO:0000256" key="11">
    <source>
        <dbReference type="SAM" id="MobiDB-lite"/>
    </source>
</evidence>
<evidence type="ECO:0000256" key="9">
    <source>
        <dbReference type="PIRSR" id="PIRSR601019-1"/>
    </source>
</evidence>
<gene>
    <name evidence="12" type="ORF">Fcan01_21597</name>
</gene>
<dbReference type="GO" id="GO:0046872">
    <property type="term" value="F:metal ion binding"/>
    <property type="evidence" value="ECO:0007669"/>
    <property type="project" value="UniProtKB-KW"/>
</dbReference>
<evidence type="ECO:0000256" key="4">
    <source>
        <dbReference type="ARBA" id="ARBA00022723"/>
    </source>
</evidence>